<name>M6CTT8_9LEPT</name>
<dbReference type="EMBL" id="ANIK01000089">
    <property type="protein sequence ID" value="EMJ92323.1"/>
    <property type="molecule type" value="Genomic_DNA"/>
</dbReference>
<dbReference type="OrthoDB" id="336534at2"/>
<proteinExistence type="predicted"/>
<evidence type="ECO:0000313" key="1">
    <source>
        <dbReference type="EMBL" id="EMJ92323.1"/>
    </source>
</evidence>
<sequence>MNQLEDVFKRKIRFTEERRKHIEGDHPEMSGQEERIVECLLFPEQVRQSRTDSRVELFYKYFTDTLVGNKYLCVVIKNGVDDLFLVTAYFTDKVKEGNVLYG</sequence>
<dbReference type="AlphaFoldDB" id="M6CTT8"/>
<protein>
    <recommendedName>
        <fullName evidence="3">PF04365 family protein</fullName>
    </recommendedName>
</protein>
<organism evidence="1 2">
    <name type="scientific">Leptospira alstonii serovar Sichuan str. 79601</name>
    <dbReference type="NCBI Taxonomy" id="1218565"/>
    <lineage>
        <taxon>Bacteria</taxon>
        <taxon>Pseudomonadati</taxon>
        <taxon>Spirochaetota</taxon>
        <taxon>Spirochaetia</taxon>
        <taxon>Leptospirales</taxon>
        <taxon>Leptospiraceae</taxon>
        <taxon>Leptospira</taxon>
    </lineage>
</organism>
<dbReference type="RefSeq" id="WP_017810311.1">
    <property type="nucleotide sequence ID" value="NZ_ANIK01000089.1"/>
</dbReference>
<evidence type="ECO:0000313" key="2">
    <source>
        <dbReference type="Proteomes" id="UP000011988"/>
    </source>
</evidence>
<accession>M6CTT8</accession>
<comment type="caution">
    <text evidence="1">The sequence shown here is derived from an EMBL/GenBank/DDBJ whole genome shotgun (WGS) entry which is preliminary data.</text>
</comment>
<reference evidence="1 2" key="1">
    <citation type="submission" date="2013-01" db="EMBL/GenBank/DDBJ databases">
        <authorList>
            <person name="Harkins D.M."/>
            <person name="Durkin A.S."/>
            <person name="Brinkac L.M."/>
            <person name="Haft D.H."/>
            <person name="Selengut J.D."/>
            <person name="Sanka R."/>
            <person name="DePew J."/>
            <person name="Purushe J."/>
            <person name="Galloway R.L."/>
            <person name="Vinetz J.M."/>
            <person name="Sutton G.G."/>
            <person name="Nierman W.C."/>
            <person name="Fouts D.E."/>
        </authorList>
    </citation>
    <scope>NUCLEOTIDE SEQUENCE [LARGE SCALE GENOMIC DNA]</scope>
    <source>
        <strain evidence="1 2">79601</strain>
    </source>
</reference>
<evidence type="ECO:0008006" key="3">
    <source>
        <dbReference type="Google" id="ProtNLM"/>
    </source>
</evidence>
<gene>
    <name evidence="1" type="ORF">LEP1GSC194_0237</name>
</gene>
<dbReference type="Proteomes" id="UP000011988">
    <property type="component" value="Unassembled WGS sequence"/>
</dbReference>